<dbReference type="CDD" id="cd08288">
    <property type="entry name" value="MDR_yhdh"/>
    <property type="match status" value="1"/>
</dbReference>
<dbReference type="SUPFAM" id="SSF51735">
    <property type="entry name" value="NAD(P)-binding Rossmann-fold domains"/>
    <property type="match status" value="1"/>
</dbReference>
<protein>
    <submittedName>
        <fullName evidence="2">NADPH:quinone dehydrogenase</fullName>
    </submittedName>
</protein>
<sequence>MTYRALVAEQTVADDGTPGIEVALRDLPDERATGGADGPGDGEVALDVLHSSVNYKDGMLLGGRPGIARTSPLVAGIDAVGTVAASGSPAFDVGDLVVLNGAGLGESRDGGLAERVRVPAAALVRVPDGMSAVRAAAIGTAGFTAMLSVLALERGGVEPGSGDVLVTGAGGGVGSVAVALLARLGHRVVASTGRVDELGDRLRALGAAEVIDRSELGEPGKPLQRIRWAGAVDSVGSATLVNVLAQTRWGGVVTAAGLAQGPDLPGTVLPFILRAVTLAGINSVEAPGALRREAWARLATDLDPALLDAITTTVPLDGAIAAGERILAGASSGRVVVDVRA</sequence>
<dbReference type="NCBIfam" id="TIGR02823">
    <property type="entry name" value="oxido_YhdH"/>
    <property type="match status" value="1"/>
</dbReference>
<dbReference type="InterPro" id="IPR011032">
    <property type="entry name" value="GroES-like_sf"/>
</dbReference>
<organism evidence="2 3">
    <name type="scientific">Clavibacter michiganensis subsp. insidiosus</name>
    <dbReference type="NCBI Taxonomy" id="33014"/>
    <lineage>
        <taxon>Bacteria</taxon>
        <taxon>Bacillati</taxon>
        <taxon>Actinomycetota</taxon>
        <taxon>Actinomycetes</taxon>
        <taxon>Micrococcales</taxon>
        <taxon>Microbacteriaceae</taxon>
        <taxon>Clavibacter</taxon>
    </lineage>
</organism>
<dbReference type="OrthoDB" id="9782155at2"/>
<proteinExistence type="predicted"/>
<dbReference type="InterPro" id="IPR036291">
    <property type="entry name" value="NAD(P)-bd_dom_sf"/>
</dbReference>
<dbReference type="PATRIC" id="fig|33014.5.peg.582"/>
<evidence type="ECO:0000313" key="3">
    <source>
        <dbReference type="Proteomes" id="UP000032604"/>
    </source>
</evidence>
<dbReference type="InterPro" id="IPR013149">
    <property type="entry name" value="ADH-like_C"/>
</dbReference>
<dbReference type="SUPFAM" id="SSF50129">
    <property type="entry name" value="GroES-like"/>
    <property type="match status" value="1"/>
</dbReference>
<dbReference type="InterPro" id="IPR013154">
    <property type="entry name" value="ADH-like_N"/>
</dbReference>
<reference evidence="2 3" key="1">
    <citation type="journal article" date="2015" name="Genome Announc.">
        <title>Complete Genome Sequence of Clavibacter michiganensis subsp. insidiosus R1-1 Using PacBio Single-Molecule Real-Time Technology.</title>
        <authorList>
            <person name="Lu Y."/>
            <person name="Samac D.A."/>
            <person name="Glazebrook J."/>
            <person name="Ishimaru C.A."/>
        </authorList>
    </citation>
    <scope>NUCLEOTIDE SEQUENCE [LARGE SCALE GENOMIC DNA]</scope>
    <source>
        <strain evidence="2 3">R1-1</strain>
    </source>
</reference>
<dbReference type="PANTHER" id="PTHR43677:SF1">
    <property type="entry name" value="ACRYLYL-COA REDUCTASE ACUI-RELATED"/>
    <property type="match status" value="1"/>
</dbReference>
<dbReference type="SMART" id="SM00829">
    <property type="entry name" value="PKS_ER"/>
    <property type="match status" value="1"/>
</dbReference>
<dbReference type="GO" id="GO:0043957">
    <property type="term" value="F:acryloyl-CoA reductase (NADPH) activity"/>
    <property type="evidence" value="ECO:0007669"/>
    <property type="project" value="TreeGrafter"/>
</dbReference>
<dbReference type="InterPro" id="IPR020843">
    <property type="entry name" value="ER"/>
</dbReference>
<dbReference type="PANTHER" id="PTHR43677">
    <property type="entry name" value="SHORT-CHAIN DEHYDROGENASE/REDUCTASE"/>
    <property type="match status" value="1"/>
</dbReference>
<dbReference type="AlphaFoldDB" id="A0A0D5CG27"/>
<gene>
    <name evidence="2" type="ORF">VO01_02770</name>
</gene>
<dbReference type="RefSeq" id="WP_045526696.1">
    <property type="nucleotide sequence ID" value="NZ_CP011043.1"/>
</dbReference>
<dbReference type="Pfam" id="PF00107">
    <property type="entry name" value="ADH_zinc_N"/>
    <property type="match status" value="1"/>
</dbReference>
<dbReference type="HOGENOM" id="CLU_026673_26_3_11"/>
<dbReference type="KEGG" id="cmh:VO01_02770"/>
<dbReference type="EMBL" id="CP011043">
    <property type="protein sequence ID" value="AJW78187.1"/>
    <property type="molecule type" value="Genomic_DNA"/>
</dbReference>
<evidence type="ECO:0000313" key="2">
    <source>
        <dbReference type="EMBL" id="AJW78187.1"/>
    </source>
</evidence>
<dbReference type="InterPro" id="IPR014188">
    <property type="entry name" value="Acrylyl-CoA_reductase_AcuI"/>
</dbReference>
<name>A0A0D5CG27_9MICO</name>
<feature type="domain" description="Enoyl reductase (ER)" evidence="1">
    <location>
        <begin position="25"/>
        <end position="337"/>
    </location>
</feature>
<accession>A0A0D5CG27</accession>
<dbReference type="Proteomes" id="UP000032604">
    <property type="component" value="Chromosome"/>
</dbReference>
<dbReference type="Gene3D" id="3.40.50.720">
    <property type="entry name" value="NAD(P)-binding Rossmann-like Domain"/>
    <property type="match status" value="1"/>
</dbReference>
<evidence type="ECO:0000259" key="1">
    <source>
        <dbReference type="SMART" id="SM00829"/>
    </source>
</evidence>
<dbReference type="Pfam" id="PF08240">
    <property type="entry name" value="ADH_N"/>
    <property type="match status" value="1"/>
</dbReference>
<dbReference type="InterPro" id="IPR051397">
    <property type="entry name" value="Zn-ADH-like_protein"/>
</dbReference>
<dbReference type="Gene3D" id="3.90.180.10">
    <property type="entry name" value="Medium-chain alcohol dehydrogenases, catalytic domain"/>
    <property type="match status" value="1"/>
</dbReference>